<keyword evidence="1" id="KW-0812">Transmembrane</keyword>
<keyword evidence="1" id="KW-1133">Transmembrane helix</keyword>
<keyword evidence="3" id="KW-1185">Reference proteome</keyword>
<evidence type="ECO:0000313" key="2">
    <source>
        <dbReference type="EMBL" id="TWU35879.1"/>
    </source>
</evidence>
<dbReference type="AlphaFoldDB" id="A0A5C6DLZ1"/>
<feature type="transmembrane region" description="Helical" evidence="1">
    <location>
        <begin position="21"/>
        <end position="41"/>
    </location>
</feature>
<gene>
    <name evidence="2" type="ORF">Poly41_36300</name>
</gene>
<protein>
    <submittedName>
        <fullName evidence="2">ABC transporter, phosphonate, periplasmic substrate-binding protein</fullName>
    </submittedName>
</protein>
<dbReference type="PANTHER" id="PTHR35841">
    <property type="entry name" value="PHOSPHONATES-BINDING PERIPLASMIC PROTEIN"/>
    <property type="match status" value="1"/>
</dbReference>
<evidence type="ECO:0000313" key="3">
    <source>
        <dbReference type="Proteomes" id="UP000319143"/>
    </source>
</evidence>
<comment type="caution">
    <text evidence="2">The sequence shown here is derived from an EMBL/GenBank/DDBJ whole genome shotgun (WGS) entry which is preliminary data.</text>
</comment>
<dbReference type="RefSeq" id="WP_146527959.1">
    <property type="nucleotide sequence ID" value="NZ_SJPV01000006.1"/>
</dbReference>
<dbReference type="Pfam" id="PF12974">
    <property type="entry name" value="Phosphonate-bd"/>
    <property type="match status" value="1"/>
</dbReference>
<dbReference type="OrthoDB" id="9815602at2"/>
<organism evidence="2 3">
    <name type="scientific">Novipirellula artificiosorum</name>
    <dbReference type="NCBI Taxonomy" id="2528016"/>
    <lineage>
        <taxon>Bacteria</taxon>
        <taxon>Pseudomonadati</taxon>
        <taxon>Planctomycetota</taxon>
        <taxon>Planctomycetia</taxon>
        <taxon>Pirellulales</taxon>
        <taxon>Pirellulaceae</taxon>
        <taxon>Novipirellula</taxon>
    </lineage>
</organism>
<sequence length="308" mass="34464">MRQEHFKQKTCTRDATAVRSCAVASGFLCCMSLFLAGVLHAEIRPIRYSGPVSAWPEVKRADLFTAFPIYMEEISQDLGLAVEALVPETAAQIPQQLEGNEIDGIMVQFTDLVRLQNDLEIEPAVCVVQGGQNSEQIYLITDPSSKSVADLEGSKLIVPSNREFPQYFLQSLIDEACQTRPESFFGEIESAEKQVNAVISVIRRKADACLVTRTTFETMQAMSPHLTNRLNVVAKSPEYPRATLAFRGGFDRQIKEQVILFLTHGFKKKARTRQVLVLFKVESFCVYDAGLYQEARAIVEKFGVKPTD</sequence>
<proteinExistence type="predicted"/>
<name>A0A5C6DLZ1_9BACT</name>
<dbReference type="EMBL" id="SJPV01000006">
    <property type="protein sequence ID" value="TWU35879.1"/>
    <property type="molecule type" value="Genomic_DNA"/>
</dbReference>
<evidence type="ECO:0000256" key="1">
    <source>
        <dbReference type="SAM" id="Phobius"/>
    </source>
</evidence>
<keyword evidence="1" id="KW-0472">Membrane</keyword>
<dbReference type="Proteomes" id="UP000319143">
    <property type="component" value="Unassembled WGS sequence"/>
</dbReference>
<dbReference type="SUPFAM" id="SSF53850">
    <property type="entry name" value="Periplasmic binding protein-like II"/>
    <property type="match status" value="1"/>
</dbReference>
<dbReference type="PANTHER" id="PTHR35841:SF1">
    <property type="entry name" value="PHOSPHONATES-BINDING PERIPLASMIC PROTEIN"/>
    <property type="match status" value="1"/>
</dbReference>
<accession>A0A5C6DLZ1</accession>
<dbReference type="Gene3D" id="3.40.190.10">
    <property type="entry name" value="Periplasmic binding protein-like II"/>
    <property type="match status" value="2"/>
</dbReference>
<reference evidence="2 3" key="1">
    <citation type="submission" date="2019-02" db="EMBL/GenBank/DDBJ databases">
        <title>Deep-cultivation of Planctomycetes and their phenomic and genomic characterization uncovers novel biology.</title>
        <authorList>
            <person name="Wiegand S."/>
            <person name="Jogler M."/>
            <person name="Boedeker C."/>
            <person name="Pinto D."/>
            <person name="Vollmers J."/>
            <person name="Rivas-Marin E."/>
            <person name="Kohn T."/>
            <person name="Peeters S.H."/>
            <person name="Heuer A."/>
            <person name="Rast P."/>
            <person name="Oberbeckmann S."/>
            <person name="Bunk B."/>
            <person name="Jeske O."/>
            <person name="Meyerdierks A."/>
            <person name="Storesund J.E."/>
            <person name="Kallscheuer N."/>
            <person name="Luecker S."/>
            <person name="Lage O.M."/>
            <person name="Pohl T."/>
            <person name="Merkel B.J."/>
            <person name="Hornburger P."/>
            <person name="Mueller R.-W."/>
            <person name="Bruemmer F."/>
            <person name="Labrenz M."/>
            <person name="Spormann A.M."/>
            <person name="Op Den Camp H."/>
            <person name="Overmann J."/>
            <person name="Amann R."/>
            <person name="Jetten M.S.M."/>
            <person name="Mascher T."/>
            <person name="Medema M.H."/>
            <person name="Devos D.P."/>
            <person name="Kaster A.-K."/>
            <person name="Ovreas L."/>
            <person name="Rohde M."/>
            <person name="Galperin M.Y."/>
            <person name="Jogler C."/>
        </authorList>
    </citation>
    <scope>NUCLEOTIDE SEQUENCE [LARGE SCALE GENOMIC DNA]</scope>
    <source>
        <strain evidence="2 3">Poly41</strain>
    </source>
</reference>